<name>A0A8J5WW48_ZIZPA</name>
<gene>
    <name evidence="1" type="ORF">GUJ93_ZPchr0013g33869</name>
</gene>
<organism evidence="1 2">
    <name type="scientific">Zizania palustris</name>
    <name type="common">Northern wild rice</name>
    <dbReference type="NCBI Taxonomy" id="103762"/>
    <lineage>
        <taxon>Eukaryota</taxon>
        <taxon>Viridiplantae</taxon>
        <taxon>Streptophyta</taxon>
        <taxon>Embryophyta</taxon>
        <taxon>Tracheophyta</taxon>
        <taxon>Spermatophyta</taxon>
        <taxon>Magnoliopsida</taxon>
        <taxon>Liliopsida</taxon>
        <taxon>Poales</taxon>
        <taxon>Poaceae</taxon>
        <taxon>BOP clade</taxon>
        <taxon>Oryzoideae</taxon>
        <taxon>Oryzeae</taxon>
        <taxon>Zizaniinae</taxon>
        <taxon>Zizania</taxon>
    </lineage>
</organism>
<dbReference type="EMBL" id="JAAALK010000079">
    <property type="protein sequence ID" value="KAG8095959.1"/>
    <property type="molecule type" value="Genomic_DNA"/>
</dbReference>
<comment type="caution">
    <text evidence="1">The sequence shown here is derived from an EMBL/GenBank/DDBJ whole genome shotgun (WGS) entry which is preliminary data.</text>
</comment>
<evidence type="ECO:0000313" key="1">
    <source>
        <dbReference type="EMBL" id="KAG8095959.1"/>
    </source>
</evidence>
<evidence type="ECO:0000313" key="2">
    <source>
        <dbReference type="Proteomes" id="UP000729402"/>
    </source>
</evidence>
<keyword evidence="2" id="KW-1185">Reference proteome</keyword>
<reference evidence="1" key="1">
    <citation type="journal article" date="2021" name="bioRxiv">
        <title>Whole Genome Assembly and Annotation of Northern Wild Rice, Zizania palustris L., Supports a Whole Genome Duplication in the Zizania Genus.</title>
        <authorList>
            <person name="Haas M."/>
            <person name="Kono T."/>
            <person name="Macchietto M."/>
            <person name="Millas R."/>
            <person name="McGilp L."/>
            <person name="Shao M."/>
            <person name="Duquette J."/>
            <person name="Hirsch C.N."/>
            <person name="Kimball J."/>
        </authorList>
    </citation>
    <scope>NUCLEOTIDE SEQUENCE</scope>
    <source>
        <tissue evidence="1">Fresh leaf tissue</tissue>
    </source>
</reference>
<reference evidence="1" key="2">
    <citation type="submission" date="2021-02" db="EMBL/GenBank/DDBJ databases">
        <authorList>
            <person name="Kimball J.A."/>
            <person name="Haas M.W."/>
            <person name="Macchietto M."/>
            <person name="Kono T."/>
            <person name="Duquette J."/>
            <person name="Shao M."/>
        </authorList>
    </citation>
    <scope>NUCLEOTIDE SEQUENCE</scope>
    <source>
        <tissue evidence="1">Fresh leaf tissue</tissue>
    </source>
</reference>
<proteinExistence type="predicted"/>
<accession>A0A8J5WW48</accession>
<dbReference type="Proteomes" id="UP000729402">
    <property type="component" value="Unassembled WGS sequence"/>
</dbReference>
<dbReference type="AlphaFoldDB" id="A0A8J5WW48"/>
<protein>
    <submittedName>
        <fullName evidence="1">Uncharacterized protein</fullName>
    </submittedName>
</protein>
<sequence>MMGFRVPDFSCHKLDNAMHNELKSNQKGKAIILPKKPTIQDFIQASNAGMEHAPFPLVRFNIMQSTFVVYLQLKSLKTSSRPSPRWTSSSSQLTTPKLAPMMMLKARNIRMCRLCLAVFCRSCKTFRV</sequence>